<dbReference type="InterPro" id="IPR019811">
    <property type="entry name" value="HDH_CS"/>
</dbReference>
<dbReference type="UniPathway" id="UPA00051">
    <property type="reaction ID" value="UER00462"/>
</dbReference>
<evidence type="ECO:0000259" key="15">
    <source>
        <dbReference type="Pfam" id="PF00742"/>
    </source>
</evidence>
<proteinExistence type="predicted"/>
<keyword evidence="9" id="KW-0521">NADP</keyword>
<dbReference type="PANTHER" id="PTHR43070:SF5">
    <property type="entry name" value="HOMOSERINE DEHYDROGENASE"/>
    <property type="match status" value="1"/>
</dbReference>
<dbReference type="Gene3D" id="3.30.360.10">
    <property type="entry name" value="Dihydrodipicolinate Reductase, domain 2"/>
    <property type="match status" value="1"/>
</dbReference>
<evidence type="ECO:0000256" key="7">
    <source>
        <dbReference type="ARBA" id="ARBA00022605"/>
    </source>
</evidence>
<keyword evidence="17" id="KW-0418">Kinase</keyword>
<dbReference type="Gene3D" id="1.20.120.1320">
    <property type="entry name" value="Aspartokinase, catalytic domain"/>
    <property type="match status" value="1"/>
</dbReference>
<evidence type="ECO:0000256" key="11">
    <source>
        <dbReference type="ARBA" id="ARBA00023167"/>
    </source>
</evidence>
<feature type="domain" description="Aspartate/homoserine dehydrogenase NAD-binding" evidence="16">
    <location>
        <begin position="454"/>
        <end position="582"/>
    </location>
</feature>
<dbReference type="SUPFAM" id="SSF55347">
    <property type="entry name" value="Glyceraldehyde-3-phosphate dehydrogenase-like, C-terminal domain"/>
    <property type="match status" value="1"/>
</dbReference>
<comment type="pathway">
    <text evidence="4">Amino-acid biosynthesis; L-methionine biosynthesis via de novo pathway; L-homoserine from L-aspartate: step 3/3.</text>
</comment>
<dbReference type="EMBL" id="JABSOD010000001">
    <property type="protein sequence ID" value="NRQ41134.1"/>
    <property type="molecule type" value="Genomic_DNA"/>
</dbReference>
<evidence type="ECO:0000256" key="2">
    <source>
        <dbReference type="ARBA" id="ARBA00004986"/>
    </source>
</evidence>
<dbReference type="AlphaFoldDB" id="A0A7Y5AN99"/>
<dbReference type="GO" id="GO:0009089">
    <property type="term" value="P:lysine biosynthetic process via diaminopimelate"/>
    <property type="evidence" value="ECO:0007669"/>
    <property type="project" value="UniProtKB-ARBA"/>
</dbReference>
<dbReference type="InterPro" id="IPR001048">
    <property type="entry name" value="Asp/Glu/Uridylate_kinase"/>
</dbReference>
<evidence type="ECO:0000256" key="4">
    <source>
        <dbReference type="ARBA" id="ARBA00005062"/>
    </source>
</evidence>
<comment type="pathway">
    <text evidence="2">Amino-acid biosynthesis; L-methionine biosynthesis via de novo pathway; L-homoserine from L-aspartate: step 1/3.</text>
</comment>
<dbReference type="NCBIfam" id="NF007003">
    <property type="entry name" value="PRK09466.1"/>
    <property type="match status" value="1"/>
</dbReference>
<name>A0A7Y5AN99_9GAMM</name>
<gene>
    <name evidence="17" type="primary">metL</name>
    <name evidence="17" type="ORF">HRH59_00905</name>
</gene>
<dbReference type="InterPro" id="IPR042199">
    <property type="entry name" value="AsparK_Bifunc_asparK/hSer_DH"/>
</dbReference>
<evidence type="ECO:0000256" key="9">
    <source>
        <dbReference type="ARBA" id="ARBA00022857"/>
    </source>
</evidence>
<evidence type="ECO:0000256" key="5">
    <source>
        <dbReference type="ARBA" id="ARBA00005139"/>
    </source>
</evidence>
<dbReference type="GO" id="GO:0004072">
    <property type="term" value="F:aspartate kinase activity"/>
    <property type="evidence" value="ECO:0007669"/>
    <property type="project" value="InterPro"/>
</dbReference>
<dbReference type="InterPro" id="IPR036291">
    <property type="entry name" value="NAD(P)-bd_dom_sf"/>
</dbReference>
<dbReference type="Gene3D" id="3.40.1160.10">
    <property type="entry name" value="Acetylglutamate kinase-like"/>
    <property type="match status" value="1"/>
</dbReference>
<evidence type="ECO:0000256" key="3">
    <source>
        <dbReference type="ARBA" id="ARBA00005056"/>
    </source>
</evidence>
<dbReference type="Pfam" id="PF03447">
    <property type="entry name" value="NAD_binding_3"/>
    <property type="match status" value="1"/>
</dbReference>
<dbReference type="PROSITE" id="PS00324">
    <property type="entry name" value="ASPARTOKINASE"/>
    <property type="match status" value="1"/>
</dbReference>
<dbReference type="InterPro" id="IPR005106">
    <property type="entry name" value="Asp/hSer_DH_NAD-bd"/>
</dbReference>
<dbReference type="GO" id="GO:0050661">
    <property type="term" value="F:NADP binding"/>
    <property type="evidence" value="ECO:0007669"/>
    <property type="project" value="InterPro"/>
</dbReference>
<evidence type="ECO:0000256" key="1">
    <source>
        <dbReference type="ARBA" id="ARBA00001920"/>
    </source>
</evidence>
<reference evidence="17 18" key="1">
    <citation type="submission" date="2020-06" db="EMBL/GenBank/DDBJ databases">
        <title>Rheinheimera sp. nov., a marine bacterium isolated from coastal.</title>
        <authorList>
            <person name="Yu Q."/>
            <person name="Qi Y."/>
            <person name="Pu J."/>
        </authorList>
    </citation>
    <scope>NUCLEOTIDE SEQUENCE [LARGE SCALE GENOMIC DNA]</scope>
    <source>
        <strain evidence="17 18">YQF-2</strain>
    </source>
</reference>
<dbReference type="Pfam" id="PF00742">
    <property type="entry name" value="Homoserine_dh"/>
    <property type="match status" value="1"/>
</dbReference>
<accession>A0A7Y5AN99</accession>
<evidence type="ECO:0000256" key="8">
    <source>
        <dbReference type="ARBA" id="ARBA00022697"/>
    </source>
</evidence>
<keyword evidence="11" id="KW-0486">Methionine biosynthesis</keyword>
<dbReference type="RefSeq" id="WP_173499384.1">
    <property type="nucleotide sequence ID" value="NZ_JABSOD010000001.1"/>
</dbReference>
<comment type="catalytic activity">
    <reaction evidence="12">
        <text>L-homoserine + NADP(+) = L-aspartate 4-semialdehyde + NADPH + H(+)</text>
        <dbReference type="Rhea" id="RHEA:15761"/>
        <dbReference type="ChEBI" id="CHEBI:15378"/>
        <dbReference type="ChEBI" id="CHEBI:57476"/>
        <dbReference type="ChEBI" id="CHEBI:57783"/>
        <dbReference type="ChEBI" id="CHEBI:58349"/>
        <dbReference type="ChEBI" id="CHEBI:537519"/>
        <dbReference type="EC" id="1.1.1.3"/>
    </reaction>
    <physiologicalReaction direction="right-to-left" evidence="12">
        <dbReference type="Rhea" id="RHEA:15763"/>
    </physiologicalReaction>
</comment>
<evidence type="ECO:0000256" key="6">
    <source>
        <dbReference type="ARBA" id="ARBA00013213"/>
    </source>
</evidence>
<dbReference type="InterPro" id="IPR018042">
    <property type="entry name" value="Aspartate_kinase_CS"/>
</dbReference>
<dbReference type="Proteomes" id="UP000523161">
    <property type="component" value="Unassembled WGS sequence"/>
</dbReference>
<dbReference type="FunFam" id="3.30.360.10:FF:000006">
    <property type="entry name" value="Bifunctional aspartokinase/homoserine dehydrogenase"/>
    <property type="match status" value="1"/>
</dbReference>
<keyword evidence="18" id="KW-1185">Reference proteome</keyword>
<dbReference type="PROSITE" id="PS01042">
    <property type="entry name" value="HOMOSER_DHGENASE"/>
    <property type="match status" value="1"/>
</dbReference>
<comment type="pathway">
    <text evidence="3">Amino-acid biosynthesis; L-threonine biosynthesis; L-threonine from L-aspartate: step 3/5.</text>
</comment>
<protein>
    <recommendedName>
        <fullName evidence="6">homoserine dehydrogenase</fullName>
        <ecNumber evidence="6">1.1.1.3</ecNumber>
    </recommendedName>
</protein>
<dbReference type="InterPro" id="IPR001342">
    <property type="entry name" value="HDH_cat"/>
</dbReference>
<evidence type="ECO:0000256" key="12">
    <source>
        <dbReference type="ARBA" id="ARBA00048841"/>
    </source>
</evidence>
<feature type="domain" description="Aspartate/glutamate/uridylate kinase" evidence="14">
    <location>
        <begin position="14"/>
        <end position="273"/>
    </location>
</feature>
<dbReference type="GO" id="GO:0004412">
    <property type="term" value="F:homoserine dehydrogenase activity"/>
    <property type="evidence" value="ECO:0007669"/>
    <property type="project" value="UniProtKB-EC"/>
</dbReference>
<evidence type="ECO:0000256" key="13">
    <source>
        <dbReference type="ARBA" id="ARBA00049031"/>
    </source>
</evidence>
<dbReference type="GO" id="GO:0009088">
    <property type="term" value="P:threonine biosynthetic process"/>
    <property type="evidence" value="ECO:0007669"/>
    <property type="project" value="UniProtKB-UniPathway"/>
</dbReference>
<evidence type="ECO:0000256" key="10">
    <source>
        <dbReference type="ARBA" id="ARBA00023002"/>
    </source>
</evidence>
<keyword evidence="10 17" id="KW-0560">Oxidoreductase</keyword>
<dbReference type="Gene3D" id="3.40.50.720">
    <property type="entry name" value="NAD(P)-binding Rossmann-like Domain"/>
    <property type="match status" value="1"/>
</dbReference>
<keyword evidence="17" id="KW-0808">Transferase</keyword>
<dbReference type="InterPro" id="IPR036393">
    <property type="entry name" value="AceGlu_kinase-like_sf"/>
</dbReference>
<dbReference type="Pfam" id="PF00696">
    <property type="entry name" value="AA_kinase"/>
    <property type="match status" value="1"/>
</dbReference>
<dbReference type="GO" id="GO:0009090">
    <property type="term" value="P:homoserine biosynthetic process"/>
    <property type="evidence" value="ECO:0007669"/>
    <property type="project" value="UniProtKB-ARBA"/>
</dbReference>
<dbReference type="SUPFAM" id="SSF51735">
    <property type="entry name" value="NAD(P)-binding Rossmann-fold domains"/>
    <property type="match status" value="1"/>
</dbReference>
<keyword evidence="8" id="KW-0791">Threonine biosynthesis</keyword>
<comment type="caution">
    <text evidence="17">The sequence shown here is derived from an EMBL/GenBank/DDBJ whole genome shotgun (WGS) entry which is preliminary data.</text>
</comment>
<comment type="catalytic activity">
    <reaction evidence="13">
        <text>L-homoserine + NAD(+) = L-aspartate 4-semialdehyde + NADH + H(+)</text>
        <dbReference type="Rhea" id="RHEA:15757"/>
        <dbReference type="ChEBI" id="CHEBI:15378"/>
        <dbReference type="ChEBI" id="CHEBI:57476"/>
        <dbReference type="ChEBI" id="CHEBI:57540"/>
        <dbReference type="ChEBI" id="CHEBI:57945"/>
        <dbReference type="ChEBI" id="CHEBI:537519"/>
        <dbReference type="EC" id="1.1.1.3"/>
    </reaction>
    <physiologicalReaction direction="right-to-left" evidence="13">
        <dbReference type="Rhea" id="RHEA:15759"/>
    </physiologicalReaction>
</comment>
<dbReference type="EC" id="1.1.1.3" evidence="6"/>
<evidence type="ECO:0000313" key="18">
    <source>
        <dbReference type="Proteomes" id="UP000523161"/>
    </source>
</evidence>
<comment type="pathway">
    <text evidence="5">Amino-acid biosynthesis; L-threonine biosynthesis; L-threonine from L-aspartate: step 1/5.</text>
</comment>
<sequence>MQVQLTTQQHATAQVHKFGGSSLANAQRFAAVADILQQQNHQQALWVVVSAPGDTTDALLNIIAATETQARDVALAALQAELTALVQQTLTADGAALVIEQLQQWLAAVPDALAEQQHNDVLAIGERLSALLLSEVLKQRGLNTAALDARDFLRLKQHQPDWTASAALLSGLTQAERVHVVTGYIARDDKGRSITLGRNGSDYSATLLGALVNAAEVTIWTDVKAIYSADPRKVKAALPYSQVSWQQACQLAQLGNPVLHARTLSPLTGTATALLVRSSYQPQHAGCKVVQQDNAAPERASQEKAPQQVAQQGFITELDNVTLLTLHRDSSISAAQLALELQQPVIALPQQGDNLCWLLPAVCAEQALDYLAGLNIHAVWDTQRYYALAWLKAGAVAHTDTAEQLLQQQGVLHRYESTQQLIWLLAKPLPETALEQLHRCLIQPQPVLQVVVAGTGNVGAEFLAMLGAQQQRFDAKLKLNLAAVINSRHAALSDSIAVSNWQAALAAGVAWNTEQLAAYLQALPAPKVLVDITPSREFATLYPAVIAAGCDIISANKQGVTLPGAEYQQIKHALAQHQRQWLTNTTCGAGIPVQRTLQELLSAGDSIDEVSGIFSGTLSWLLCQYDGSKPFSEFVLQAQQAGLTEPDPRDDLSGKDVQRKLLVLARELGLTLELDDIALQPLLPAGLEQGSWQQFWSQRATLDEAMAQLFATAKATGKVLRYVASLTLAQGKVGATVALQQVSVDHALAAIAPCDNVFVIRSGWYCDNPLVLKGPGAGRVVTAGGLHADLAQLIHQLIGTATLPAPLT</sequence>
<evidence type="ECO:0000259" key="14">
    <source>
        <dbReference type="Pfam" id="PF00696"/>
    </source>
</evidence>
<comment type="cofactor">
    <cofactor evidence="1">
        <name>a metal cation</name>
        <dbReference type="ChEBI" id="CHEBI:25213"/>
    </cofactor>
</comment>
<dbReference type="UniPathway" id="UPA00050">
    <property type="reaction ID" value="UER00063"/>
</dbReference>
<dbReference type="InterPro" id="IPR011147">
    <property type="entry name" value="Bifunc_Aspkin/hSer_DH"/>
</dbReference>
<dbReference type="GO" id="GO:0009086">
    <property type="term" value="P:methionine biosynthetic process"/>
    <property type="evidence" value="ECO:0007669"/>
    <property type="project" value="UniProtKB-KW"/>
</dbReference>
<evidence type="ECO:0000313" key="17">
    <source>
        <dbReference type="EMBL" id="NRQ41134.1"/>
    </source>
</evidence>
<dbReference type="PANTHER" id="PTHR43070">
    <property type="match status" value="1"/>
</dbReference>
<organism evidence="17 18">
    <name type="scientific">Rheinheimera lutimaris</name>
    <dbReference type="NCBI Taxonomy" id="2740584"/>
    <lineage>
        <taxon>Bacteria</taxon>
        <taxon>Pseudomonadati</taxon>
        <taxon>Pseudomonadota</taxon>
        <taxon>Gammaproteobacteria</taxon>
        <taxon>Chromatiales</taxon>
        <taxon>Chromatiaceae</taxon>
        <taxon>Rheinheimera</taxon>
    </lineage>
</organism>
<evidence type="ECO:0000259" key="16">
    <source>
        <dbReference type="Pfam" id="PF03447"/>
    </source>
</evidence>
<feature type="domain" description="Homoserine dehydrogenase catalytic" evidence="15">
    <location>
        <begin position="592"/>
        <end position="790"/>
    </location>
</feature>
<dbReference type="SUPFAM" id="SSF53633">
    <property type="entry name" value="Carbamate kinase-like"/>
    <property type="match status" value="1"/>
</dbReference>
<keyword evidence="7" id="KW-0028">Amino-acid biosynthesis</keyword>